<dbReference type="AlphaFoldDB" id="A0A4Q7YP92"/>
<dbReference type="PROSITE" id="PS00737">
    <property type="entry name" value="THIOLASE_2"/>
    <property type="match status" value="1"/>
</dbReference>
<dbReference type="OrthoDB" id="9764638at2"/>
<dbReference type="InterPro" id="IPR002155">
    <property type="entry name" value="Thiolase"/>
</dbReference>
<dbReference type="Proteomes" id="UP000292423">
    <property type="component" value="Unassembled WGS sequence"/>
</dbReference>
<feature type="active site" description="Proton acceptor" evidence="4">
    <location>
        <position position="373"/>
    </location>
</feature>
<dbReference type="PANTHER" id="PTHR43365:SF1">
    <property type="entry name" value="ACETYL-COA C-ACYLTRANSFERASE"/>
    <property type="match status" value="1"/>
</dbReference>
<dbReference type="NCBIfam" id="TIGR01930">
    <property type="entry name" value="AcCoA-C-Actrans"/>
    <property type="match status" value="1"/>
</dbReference>
<proteinExistence type="inferred from homology"/>
<dbReference type="InterPro" id="IPR020617">
    <property type="entry name" value="Thiolase_C"/>
</dbReference>
<name>A0A4Q7YP92_9GAMM</name>
<feature type="active site" description="Acyl-thioester intermediate" evidence="4">
    <location>
        <position position="92"/>
    </location>
</feature>
<accession>A0A4Q7YP92</accession>
<comment type="similarity">
    <text evidence="1 5">Belongs to the thiolase-like superfamily. Thiolase family.</text>
</comment>
<feature type="domain" description="Thiolase C-terminal" evidence="7">
    <location>
        <begin position="265"/>
        <end position="386"/>
    </location>
</feature>
<dbReference type="SUPFAM" id="SSF53901">
    <property type="entry name" value="Thiolase-like"/>
    <property type="match status" value="2"/>
</dbReference>
<comment type="caution">
    <text evidence="8">The sequence shown here is derived from an EMBL/GenBank/DDBJ whole genome shotgun (WGS) entry which is preliminary data.</text>
</comment>
<dbReference type="PANTHER" id="PTHR43365">
    <property type="entry name" value="BLR7806 PROTEIN"/>
    <property type="match status" value="1"/>
</dbReference>
<dbReference type="InterPro" id="IPR020616">
    <property type="entry name" value="Thiolase_N"/>
</dbReference>
<dbReference type="RefSeq" id="WP_130414484.1">
    <property type="nucleotide sequence ID" value="NZ_SHKX01000013.1"/>
</dbReference>
<keyword evidence="3 5" id="KW-0012">Acyltransferase</keyword>
<keyword evidence="9" id="KW-1185">Reference proteome</keyword>
<evidence type="ECO:0000259" key="7">
    <source>
        <dbReference type="Pfam" id="PF02803"/>
    </source>
</evidence>
<dbReference type="InterPro" id="IPR016039">
    <property type="entry name" value="Thiolase-like"/>
</dbReference>
<feature type="active site" description="Proton acceptor" evidence="4">
    <location>
        <position position="343"/>
    </location>
</feature>
<evidence type="ECO:0000313" key="8">
    <source>
        <dbReference type="EMBL" id="RZU38693.1"/>
    </source>
</evidence>
<evidence type="ECO:0000313" key="9">
    <source>
        <dbReference type="Proteomes" id="UP000292423"/>
    </source>
</evidence>
<organism evidence="8 9">
    <name type="scientific">Fluviicoccus keumensis</name>
    <dbReference type="NCBI Taxonomy" id="1435465"/>
    <lineage>
        <taxon>Bacteria</taxon>
        <taxon>Pseudomonadati</taxon>
        <taxon>Pseudomonadota</taxon>
        <taxon>Gammaproteobacteria</taxon>
        <taxon>Moraxellales</taxon>
        <taxon>Moraxellaceae</taxon>
        <taxon>Fluviicoccus</taxon>
    </lineage>
</organism>
<gene>
    <name evidence="8" type="ORF">EV700_2628</name>
</gene>
<evidence type="ECO:0000259" key="6">
    <source>
        <dbReference type="Pfam" id="PF00108"/>
    </source>
</evidence>
<keyword evidence="2 5" id="KW-0808">Transferase</keyword>
<dbReference type="GO" id="GO:0003988">
    <property type="term" value="F:acetyl-CoA C-acyltransferase activity"/>
    <property type="evidence" value="ECO:0007669"/>
    <property type="project" value="UniProtKB-ARBA"/>
</dbReference>
<feature type="domain" description="Thiolase N-terminal" evidence="6">
    <location>
        <begin position="5"/>
        <end position="255"/>
    </location>
</feature>
<dbReference type="PIRSF" id="PIRSF000429">
    <property type="entry name" value="Ac-CoA_Ac_transf"/>
    <property type="match status" value="1"/>
</dbReference>
<protein>
    <submittedName>
        <fullName evidence="8">Acetyl-CoA acyltransferase</fullName>
    </submittedName>
</protein>
<dbReference type="CDD" id="cd00751">
    <property type="entry name" value="thiolase"/>
    <property type="match status" value="1"/>
</dbReference>
<dbReference type="Pfam" id="PF02803">
    <property type="entry name" value="Thiolase_C"/>
    <property type="match status" value="1"/>
</dbReference>
<evidence type="ECO:0000256" key="4">
    <source>
        <dbReference type="PIRSR" id="PIRSR000429-1"/>
    </source>
</evidence>
<evidence type="ECO:0000256" key="3">
    <source>
        <dbReference type="ARBA" id="ARBA00023315"/>
    </source>
</evidence>
<dbReference type="Gene3D" id="3.40.47.10">
    <property type="match status" value="1"/>
</dbReference>
<evidence type="ECO:0000256" key="1">
    <source>
        <dbReference type="ARBA" id="ARBA00010982"/>
    </source>
</evidence>
<dbReference type="Pfam" id="PF00108">
    <property type="entry name" value="Thiolase_N"/>
    <property type="match status" value="1"/>
</dbReference>
<evidence type="ECO:0000256" key="5">
    <source>
        <dbReference type="RuleBase" id="RU003557"/>
    </source>
</evidence>
<dbReference type="EMBL" id="SHKX01000013">
    <property type="protein sequence ID" value="RZU38693.1"/>
    <property type="molecule type" value="Genomic_DNA"/>
</dbReference>
<reference evidence="8 9" key="1">
    <citation type="submission" date="2019-02" db="EMBL/GenBank/DDBJ databases">
        <title>Genomic Encyclopedia of Type Strains, Phase IV (KMG-IV): sequencing the most valuable type-strain genomes for metagenomic binning, comparative biology and taxonomic classification.</title>
        <authorList>
            <person name="Goeker M."/>
        </authorList>
    </citation>
    <scope>NUCLEOTIDE SEQUENCE [LARGE SCALE GENOMIC DNA]</scope>
    <source>
        <strain evidence="8 9">DSM 105135</strain>
    </source>
</reference>
<dbReference type="InterPro" id="IPR020613">
    <property type="entry name" value="Thiolase_CS"/>
</dbReference>
<sequence length="387" mass="40606">MKEAVIIDAVRTPIGRGHAEKGSLRGWHPVNLYAHAINALLARTGLAPAKVESLITGCVTARGEQGNNVSRLAGLLSNLPPSTDAFTVVRACGSSQEAVHLAALKVMAGDAEYVIAGGVESMGRVPMFSDIGSPDNVNPDLKLKYEIIHQGESAERLCEIHGLIQDDLDGFAAESHRRAWAAQQAGFFRSQIAPLTGLDAAGQPVTVATDEGIRQSVDAAKMAALPRPFRPGSGLISAGNASQIADGAGVMLVADRMAAERDGFRPRARILARVCAAGDPTLALMEVIPATERAVKKAGLLLADIDLFEINEAFAPVPLIWMKALGIPAEKVNVNGGAIAHGHPLGATGAILMGKLLAEMERRGARYGLQTMCIAQGMATATVIERL</sequence>
<evidence type="ECO:0000256" key="2">
    <source>
        <dbReference type="ARBA" id="ARBA00022679"/>
    </source>
</evidence>